<gene>
    <name evidence="2" type="ORF">DN412_32355</name>
</gene>
<accession>A0A370NL07</accession>
<dbReference type="RefSeq" id="WP_115215308.1">
    <property type="nucleotide sequence ID" value="NZ_QKWJ01000067.1"/>
</dbReference>
<dbReference type="SUPFAM" id="SSF53850">
    <property type="entry name" value="Periplasmic binding protein-like II"/>
    <property type="match status" value="1"/>
</dbReference>
<dbReference type="PIRSF" id="PIRSF017082">
    <property type="entry name" value="YflP"/>
    <property type="match status" value="1"/>
</dbReference>
<keyword evidence="3" id="KW-1185">Reference proteome</keyword>
<dbReference type="PANTHER" id="PTHR42928:SF5">
    <property type="entry name" value="BLR1237 PROTEIN"/>
    <property type="match status" value="1"/>
</dbReference>
<dbReference type="Pfam" id="PF03401">
    <property type="entry name" value="TctC"/>
    <property type="match status" value="1"/>
</dbReference>
<dbReference type="AlphaFoldDB" id="A0A370NL07"/>
<reference evidence="3" key="1">
    <citation type="submission" date="2018-06" db="EMBL/GenBank/DDBJ databases">
        <authorList>
            <person name="Feng T."/>
            <person name="Jeon C.O."/>
        </authorList>
    </citation>
    <scope>NUCLEOTIDE SEQUENCE [LARGE SCALE GENOMIC DNA]</scope>
    <source>
        <strain evidence="3">S23</strain>
    </source>
</reference>
<evidence type="ECO:0000313" key="3">
    <source>
        <dbReference type="Proteomes" id="UP000255165"/>
    </source>
</evidence>
<dbReference type="Gene3D" id="3.40.190.150">
    <property type="entry name" value="Bordetella uptake gene, domain 1"/>
    <property type="match status" value="1"/>
</dbReference>
<comment type="similarity">
    <text evidence="1">Belongs to the UPF0065 (bug) family.</text>
</comment>
<evidence type="ECO:0000313" key="2">
    <source>
        <dbReference type="EMBL" id="RDK06276.1"/>
    </source>
</evidence>
<evidence type="ECO:0000256" key="1">
    <source>
        <dbReference type="ARBA" id="ARBA00006987"/>
    </source>
</evidence>
<comment type="caution">
    <text evidence="2">The sequence shown here is derived from an EMBL/GenBank/DDBJ whole genome shotgun (WGS) entry which is preliminary data.</text>
</comment>
<dbReference type="InterPro" id="IPR042100">
    <property type="entry name" value="Bug_dom1"/>
</dbReference>
<organism evidence="2 3">
    <name type="scientific">Cupriavidus lacunae</name>
    <dbReference type="NCBI Taxonomy" id="2666307"/>
    <lineage>
        <taxon>Bacteria</taxon>
        <taxon>Pseudomonadati</taxon>
        <taxon>Pseudomonadota</taxon>
        <taxon>Betaproteobacteria</taxon>
        <taxon>Burkholderiales</taxon>
        <taxon>Burkholderiaceae</taxon>
        <taxon>Cupriavidus</taxon>
    </lineage>
</organism>
<sequence length="332" mass="35416">MLAKIPLPILTSRIARAFHFGLLATFIGLTTPHLHAQEKRFIKMVVPYAAGGISDQAARILAERMSMVLNETIIIDNKPGGGSRIGTMAVASAPADGDTVLFTNMSFSTLPLTDSTVRYDPVNSFAPVGVAATLSGAALVVRTSLPAKNLEELVSYARAHPGQLSYGSSGIGSGAHFIGEYLKMLTGTNITHVPYRSTANALNDVAAGQIDMTFDASAKPLIDAGKVRVLALVASRRDPRMSNVPTIAEAGVKGLDINGWVGILAPQKTPQATVEKINRAMNVALQDPELRKRYQELGLVPAGGSPARMTQQLREDAALYRKIITQAKLKFD</sequence>
<name>A0A370NL07_9BURK</name>
<proteinExistence type="inferred from homology"/>
<dbReference type="Gene3D" id="3.40.190.10">
    <property type="entry name" value="Periplasmic binding protein-like II"/>
    <property type="match status" value="1"/>
</dbReference>
<dbReference type="InterPro" id="IPR005064">
    <property type="entry name" value="BUG"/>
</dbReference>
<dbReference type="EMBL" id="QKWJ01000067">
    <property type="protein sequence ID" value="RDK06276.1"/>
    <property type="molecule type" value="Genomic_DNA"/>
</dbReference>
<dbReference type="CDD" id="cd07012">
    <property type="entry name" value="PBP2_Bug_TTT"/>
    <property type="match status" value="1"/>
</dbReference>
<dbReference type="PANTHER" id="PTHR42928">
    <property type="entry name" value="TRICARBOXYLATE-BINDING PROTEIN"/>
    <property type="match status" value="1"/>
</dbReference>
<dbReference type="Proteomes" id="UP000255165">
    <property type="component" value="Unassembled WGS sequence"/>
</dbReference>
<protein>
    <submittedName>
        <fullName evidence="2">Tripartite tricarboxylate transporter substrate binding protein</fullName>
    </submittedName>
</protein>